<dbReference type="EMBL" id="JACJVP010000038">
    <property type="protein sequence ID" value="MBB6673373.1"/>
    <property type="molecule type" value="Genomic_DNA"/>
</dbReference>
<dbReference type="PANTHER" id="PTHR43827:SF3">
    <property type="entry name" value="NADP-DEPENDENT OXIDOREDUCTASE DOMAIN-CONTAINING PROTEIN"/>
    <property type="match status" value="1"/>
</dbReference>
<name>A0A7X0VHD5_9BACL</name>
<sequence length="275" mass="31017">MTTSLQAATTLHNGVKMPWLGLGVWKMNNDEEVVNAVRSAIDAGYRSIDTAMIYRNEEGVGQAVKASGVPRDELFVTTKIWNEDQGYDKALKAFEDSKRRLGLDYVDLLLIHWPGTDKFVDTWRALERLYADGQVRAVGVSNFKVRHLQELAANSPLAPMVNQVEFHPLLTQQDTLAYCRQHGIQLEAWSPLMQGNLDQPLLRSLADKYGKSPAQIVLRWDLQKGVVTIPKSSNPQRIAENADIFDFSLTDEEVGRIEALNEERRFGADPDTFLF</sequence>
<protein>
    <submittedName>
        <fullName evidence="8">Aldo/keto reductase</fullName>
    </submittedName>
</protein>
<evidence type="ECO:0000256" key="2">
    <source>
        <dbReference type="ARBA" id="ARBA00022857"/>
    </source>
</evidence>
<evidence type="ECO:0000313" key="9">
    <source>
        <dbReference type="Proteomes" id="UP000547209"/>
    </source>
</evidence>
<dbReference type="Proteomes" id="UP000547209">
    <property type="component" value="Unassembled WGS sequence"/>
</dbReference>
<dbReference type="PROSITE" id="PS00062">
    <property type="entry name" value="ALDOKETO_REDUCTASE_2"/>
    <property type="match status" value="1"/>
</dbReference>
<dbReference type="InterPro" id="IPR036812">
    <property type="entry name" value="NAD(P)_OxRdtase_dom_sf"/>
</dbReference>
<accession>A0A7X0VHD5</accession>
<dbReference type="PIRSF" id="PIRSF000097">
    <property type="entry name" value="AKR"/>
    <property type="match status" value="1"/>
</dbReference>
<reference evidence="8 9" key="1">
    <citation type="submission" date="2020-08" db="EMBL/GenBank/DDBJ databases">
        <title>Cohnella phylogeny.</title>
        <authorList>
            <person name="Dunlap C."/>
        </authorList>
    </citation>
    <scope>NUCLEOTIDE SEQUENCE [LARGE SCALE GENOMIC DNA]</scope>
    <source>
        <strain evidence="8 9">DSM 28246</strain>
    </source>
</reference>
<dbReference type="Gene3D" id="3.20.20.100">
    <property type="entry name" value="NADP-dependent oxidoreductase domain"/>
    <property type="match status" value="1"/>
</dbReference>
<evidence type="ECO:0000259" key="7">
    <source>
        <dbReference type="Pfam" id="PF00248"/>
    </source>
</evidence>
<evidence type="ECO:0000256" key="6">
    <source>
        <dbReference type="PIRSR" id="PIRSR000097-3"/>
    </source>
</evidence>
<dbReference type="InterPro" id="IPR018170">
    <property type="entry name" value="Aldo/ket_reductase_CS"/>
</dbReference>
<comment type="caution">
    <text evidence="8">The sequence shown here is derived from an EMBL/GenBank/DDBJ whole genome shotgun (WGS) entry which is preliminary data.</text>
</comment>
<dbReference type="InterPro" id="IPR020471">
    <property type="entry name" value="AKR"/>
</dbReference>
<feature type="binding site" evidence="5">
    <location>
        <position position="112"/>
    </location>
    <ligand>
        <name>substrate</name>
    </ligand>
</feature>
<dbReference type="RefSeq" id="WP_185671240.1">
    <property type="nucleotide sequence ID" value="NZ_JACJVP010000038.1"/>
</dbReference>
<dbReference type="SUPFAM" id="SSF51430">
    <property type="entry name" value="NAD(P)-linked oxidoreductase"/>
    <property type="match status" value="1"/>
</dbReference>
<feature type="site" description="Lowers pKa of active site Tyr" evidence="6">
    <location>
        <position position="79"/>
    </location>
</feature>
<keyword evidence="3" id="KW-0560">Oxidoreductase</keyword>
<feature type="domain" description="NADP-dependent oxidoreductase" evidence="7">
    <location>
        <begin position="20"/>
        <end position="262"/>
    </location>
</feature>
<keyword evidence="2" id="KW-0521">NADP</keyword>
<dbReference type="CDD" id="cd19157">
    <property type="entry name" value="AKR_AKR5G1-3"/>
    <property type="match status" value="1"/>
</dbReference>
<feature type="active site" description="Proton donor" evidence="4">
    <location>
        <position position="54"/>
    </location>
</feature>
<dbReference type="GO" id="GO:0016616">
    <property type="term" value="F:oxidoreductase activity, acting on the CH-OH group of donors, NAD or NADP as acceptor"/>
    <property type="evidence" value="ECO:0007669"/>
    <property type="project" value="UniProtKB-ARBA"/>
</dbReference>
<evidence type="ECO:0000256" key="1">
    <source>
        <dbReference type="ARBA" id="ARBA00007905"/>
    </source>
</evidence>
<evidence type="ECO:0000256" key="5">
    <source>
        <dbReference type="PIRSR" id="PIRSR000097-2"/>
    </source>
</evidence>
<dbReference type="Pfam" id="PF00248">
    <property type="entry name" value="Aldo_ket_red"/>
    <property type="match status" value="1"/>
</dbReference>
<dbReference type="InterPro" id="IPR023210">
    <property type="entry name" value="NADP_OxRdtase_dom"/>
</dbReference>
<keyword evidence="9" id="KW-1185">Reference proteome</keyword>
<dbReference type="PANTHER" id="PTHR43827">
    <property type="entry name" value="2,5-DIKETO-D-GLUCONIC ACID REDUCTASE"/>
    <property type="match status" value="1"/>
</dbReference>
<evidence type="ECO:0000313" key="8">
    <source>
        <dbReference type="EMBL" id="MBB6673373.1"/>
    </source>
</evidence>
<dbReference type="FunFam" id="3.20.20.100:FF:000015">
    <property type="entry name" value="Oxidoreductase, aldo/keto reductase family"/>
    <property type="match status" value="1"/>
</dbReference>
<proteinExistence type="inferred from homology"/>
<dbReference type="PROSITE" id="PS00063">
    <property type="entry name" value="ALDOKETO_REDUCTASE_3"/>
    <property type="match status" value="1"/>
</dbReference>
<gene>
    <name evidence="8" type="ORF">H7C19_22090</name>
</gene>
<evidence type="ECO:0000256" key="3">
    <source>
        <dbReference type="ARBA" id="ARBA00023002"/>
    </source>
</evidence>
<dbReference type="InterPro" id="IPR044500">
    <property type="entry name" value="AKR5G"/>
</dbReference>
<dbReference type="PRINTS" id="PR00069">
    <property type="entry name" value="ALDKETRDTASE"/>
</dbReference>
<dbReference type="PROSITE" id="PS00798">
    <property type="entry name" value="ALDOKETO_REDUCTASE_1"/>
    <property type="match status" value="1"/>
</dbReference>
<dbReference type="AlphaFoldDB" id="A0A7X0VHD5"/>
<organism evidence="8 9">
    <name type="scientific">Cohnella nanjingensis</name>
    <dbReference type="NCBI Taxonomy" id="1387779"/>
    <lineage>
        <taxon>Bacteria</taxon>
        <taxon>Bacillati</taxon>
        <taxon>Bacillota</taxon>
        <taxon>Bacilli</taxon>
        <taxon>Bacillales</taxon>
        <taxon>Paenibacillaceae</taxon>
        <taxon>Cohnella</taxon>
    </lineage>
</organism>
<evidence type="ECO:0000256" key="4">
    <source>
        <dbReference type="PIRSR" id="PIRSR000097-1"/>
    </source>
</evidence>
<comment type="similarity">
    <text evidence="1">Belongs to the aldo/keto reductase family.</text>
</comment>